<feature type="transmembrane region" description="Helical" evidence="8">
    <location>
        <begin position="12"/>
        <end position="35"/>
    </location>
</feature>
<dbReference type="Proteomes" id="UP000694001">
    <property type="component" value="Chromosome"/>
</dbReference>
<dbReference type="PANTHER" id="PTHR11562:SF17">
    <property type="entry name" value="RE54080P-RELATED"/>
    <property type="match status" value="1"/>
</dbReference>
<evidence type="ECO:0000256" key="8">
    <source>
        <dbReference type="SAM" id="Phobius"/>
    </source>
</evidence>
<comment type="subcellular location">
    <subcellularLocation>
        <location evidence="1">Membrane</location>
        <topology evidence="1">Multi-pass membrane protein</topology>
    </subcellularLocation>
</comment>
<evidence type="ECO:0000256" key="2">
    <source>
        <dbReference type="ARBA" id="ARBA00008873"/>
    </source>
</evidence>
<feature type="transmembrane region" description="Helical" evidence="8">
    <location>
        <begin position="72"/>
        <end position="96"/>
    </location>
</feature>
<dbReference type="InterPro" id="IPR027470">
    <property type="entry name" value="Cation_efflux_CTD"/>
</dbReference>
<dbReference type="InterPro" id="IPR002524">
    <property type="entry name" value="Cation_efflux"/>
</dbReference>
<proteinExistence type="inferred from homology"/>
<keyword evidence="4" id="KW-0813">Transport</keyword>
<sequence>MSLSAAFRFGVALNLGYTLLEAAAGLWFGSLALLTDAAHNLTDVGGLLIAWGAAAAGRLKPDARHTYGFGRAPILAAILNAAAILVGVGAVTLEALDRLAAPAEVPGLPVLVVATVGIGVNIGTALLFRSHGAHDLNARGAFLHMAADGAVSAAVVASALVILATGWSVIDPLVALAVGLVIAVTALRLLHEALHLAMDGVPPEVDATAVRSFLASQPGVAEVHDLRIRAHSTTVSEMTAHLVMPDGHPGDAFLSRIAAELKARFGIARATLQVERGDGPTCPAAGG</sequence>
<evidence type="ECO:0000259" key="10">
    <source>
        <dbReference type="Pfam" id="PF16916"/>
    </source>
</evidence>
<dbReference type="GO" id="GO:0005886">
    <property type="term" value="C:plasma membrane"/>
    <property type="evidence" value="ECO:0007669"/>
    <property type="project" value="TreeGrafter"/>
</dbReference>
<evidence type="ECO:0000313" key="12">
    <source>
        <dbReference type="Proteomes" id="UP000694001"/>
    </source>
</evidence>
<feature type="domain" description="Cation efflux protein transmembrane" evidence="9">
    <location>
        <begin position="10"/>
        <end position="194"/>
    </location>
</feature>
<evidence type="ECO:0000256" key="5">
    <source>
        <dbReference type="ARBA" id="ARBA00022989"/>
    </source>
</evidence>
<keyword evidence="7 8" id="KW-0472">Membrane</keyword>
<dbReference type="InterPro" id="IPR050681">
    <property type="entry name" value="CDF/SLC30A"/>
</dbReference>
<dbReference type="Pfam" id="PF16916">
    <property type="entry name" value="ZT_dimer"/>
    <property type="match status" value="1"/>
</dbReference>
<comment type="similarity">
    <text evidence="2">Belongs to the cation diffusion facilitator (CDF) transporter (TC 2.A.4) family. SLC30A subfamily.</text>
</comment>
<keyword evidence="3 8" id="KW-0812">Transmembrane</keyword>
<feature type="transmembrane region" description="Helical" evidence="8">
    <location>
        <begin position="41"/>
        <end position="60"/>
    </location>
</feature>
<keyword evidence="12" id="KW-1185">Reference proteome</keyword>
<keyword evidence="5 8" id="KW-1133">Transmembrane helix</keyword>
<evidence type="ECO:0000313" key="11">
    <source>
        <dbReference type="EMBL" id="QXM26343.1"/>
    </source>
</evidence>
<dbReference type="AlphaFoldDB" id="A0A975U6I1"/>
<dbReference type="NCBIfam" id="TIGR01297">
    <property type="entry name" value="CDF"/>
    <property type="match status" value="1"/>
</dbReference>
<evidence type="ECO:0000259" key="9">
    <source>
        <dbReference type="Pfam" id="PF01545"/>
    </source>
</evidence>
<feature type="transmembrane region" description="Helical" evidence="8">
    <location>
        <begin position="173"/>
        <end position="190"/>
    </location>
</feature>
<evidence type="ECO:0000256" key="6">
    <source>
        <dbReference type="ARBA" id="ARBA00023065"/>
    </source>
</evidence>
<evidence type="ECO:0000256" key="4">
    <source>
        <dbReference type="ARBA" id="ARBA00022906"/>
    </source>
</evidence>
<dbReference type="EMBL" id="CP076448">
    <property type="protein sequence ID" value="QXM26343.1"/>
    <property type="molecule type" value="Genomic_DNA"/>
</dbReference>
<feature type="transmembrane region" description="Helical" evidence="8">
    <location>
        <begin position="108"/>
        <end position="128"/>
    </location>
</feature>
<keyword evidence="4" id="KW-0862">Zinc</keyword>
<keyword evidence="6" id="KW-0406">Ion transport</keyword>
<evidence type="ECO:0000256" key="3">
    <source>
        <dbReference type="ARBA" id="ARBA00022692"/>
    </source>
</evidence>
<name>A0A975U6I1_9PROT</name>
<organism evidence="11 12">
    <name type="scientific">Elioraea tepida</name>
    <dbReference type="NCBI Taxonomy" id="2843330"/>
    <lineage>
        <taxon>Bacteria</taxon>
        <taxon>Pseudomonadati</taxon>
        <taxon>Pseudomonadota</taxon>
        <taxon>Alphaproteobacteria</taxon>
        <taxon>Acetobacterales</taxon>
        <taxon>Elioraeaceae</taxon>
        <taxon>Elioraea</taxon>
    </lineage>
</organism>
<dbReference type="PANTHER" id="PTHR11562">
    <property type="entry name" value="CATION EFFLUX PROTEIN/ ZINC TRANSPORTER"/>
    <property type="match status" value="1"/>
</dbReference>
<evidence type="ECO:0000256" key="7">
    <source>
        <dbReference type="ARBA" id="ARBA00023136"/>
    </source>
</evidence>
<accession>A0A975U6I1</accession>
<dbReference type="KEGG" id="elio:KO353_13535"/>
<evidence type="ECO:0000256" key="1">
    <source>
        <dbReference type="ARBA" id="ARBA00004141"/>
    </source>
</evidence>
<keyword evidence="4" id="KW-0864">Zinc transport</keyword>
<dbReference type="Pfam" id="PF01545">
    <property type="entry name" value="Cation_efflux"/>
    <property type="match status" value="1"/>
</dbReference>
<protein>
    <submittedName>
        <fullName evidence="11">Cation diffusion facilitator family transporter</fullName>
    </submittedName>
</protein>
<feature type="domain" description="Cation efflux protein cytoplasmic" evidence="10">
    <location>
        <begin position="202"/>
        <end position="275"/>
    </location>
</feature>
<dbReference type="InterPro" id="IPR058533">
    <property type="entry name" value="Cation_efflux_TM"/>
</dbReference>
<gene>
    <name evidence="11" type="ORF">KO353_13535</name>
</gene>
<dbReference type="GO" id="GO:0005385">
    <property type="term" value="F:zinc ion transmembrane transporter activity"/>
    <property type="evidence" value="ECO:0007669"/>
    <property type="project" value="TreeGrafter"/>
</dbReference>
<feature type="transmembrane region" description="Helical" evidence="8">
    <location>
        <begin position="140"/>
        <end position="167"/>
    </location>
</feature>
<reference evidence="11" key="1">
    <citation type="submission" date="2021-06" db="EMBL/GenBank/DDBJ databases">
        <title>Elioraea tepida, sp. nov., a moderately thermophilic aerobic anoxygenic phototrophic bacterium isolated from an alkaline siliceous hot spring mat community in Yellowstone National Park, WY, USA.</title>
        <authorList>
            <person name="Saini M.K."/>
            <person name="Yoshida S."/>
            <person name="Sebastian A."/>
            <person name="Hirose S."/>
            <person name="Hara E."/>
            <person name="Tamaki H."/>
            <person name="Soulier N.T."/>
            <person name="Albert I."/>
            <person name="Hanada S."/>
            <person name="Bryant D.A."/>
            <person name="Tank M."/>
        </authorList>
    </citation>
    <scope>NUCLEOTIDE SEQUENCE</scope>
    <source>
        <strain evidence="11">MS-P2</strain>
    </source>
</reference>